<organism evidence="2 3">
    <name type="scientific">Streptomyces vastus</name>
    <dbReference type="NCBI Taxonomy" id="285451"/>
    <lineage>
        <taxon>Bacteria</taxon>
        <taxon>Bacillati</taxon>
        <taxon>Actinomycetota</taxon>
        <taxon>Actinomycetes</taxon>
        <taxon>Kitasatosporales</taxon>
        <taxon>Streptomycetaceae</taxon>
        <taxon>Streptomyces</taxon>
    </lineage>
</organism>
<evidence type="ECO:0000313" key="3">
    <source>
        <dbReference type="Proteomes" id="UP001500151"/>
    </source>
</evidence>
<name>A0ABN3QK38_9ACTN</name>
<accession>A0ABN3QK38</accession>
<gene>
    <name evidence="2" type="ORF">GCM10010307_17950</name>
</gene>
<keyword evidence="3" id="KW-1185">Reference proteome</keyword>
<proteinExistence type="predicted"/>
<evidence type="ECO:0000256" key="1">
    <source>
        <dbReference type="SAM" id="MobiDB-lite"/>
    </source>
</evidence>
<dbReference type="EMBL" id="BAAASJ010000020">
    <property type="protein sequence ID" value="GAA2628248.1"/>
    <property type="molecule type" value="Genomic_DNA"/>
</dbReference>
<comment type="caution">
    <text evidence="2">The sequence shown here is derived from an EMBL/GenBank/DDBJ whole genome shotgun (WGS) entry which is preliminary data.</text>
</comment>
<evidence type="ECO:0000313" key="2">
    <source>
        <dbReference type="EMBL" id="GAA2628248.1"/>
    </source>
</evidence>
<sequence length="110" mass="11228">MTEIVTVVQGAFAVGGGCRLRTQPPEELKACLKGDSLWAGTTEWTVTSGAGGPRTGPGGETQQVVVLADDLTLRCSEGVFPMARHAEREAGPESAAQASCSPILPMGSAG</sequence>
<feature type="region of interest" description="Disordered" evidence="1">
    <location>
        <begin position="84"/>
        <end position="110"/>
    </location>
</feature>
<dbReference type="Proteomes" id="UP001500151">
    <property type="component" value="Unassembled WGS sequence"/>
</dbReference>
<protein>
    <submittedName>
        <fullName evidence="2">Uncharacterized protein</fullName>
    </submittedName>
</protein>
<reference evidence="2 3" key="1">
    <citation type="journal article" date="2019" name="Int. J. Syst. Evol. Microbiol.">
        <title>The Global Catalogue of Microorganisms (GCM) 10K type strain sequencing project: providing services to taxonomists for standard genome sequencing and annotation.</title>
        <authorList>
            <consortium name="The Broad Institute Genomics Platform"/>
            <consortium name="The Broad Institute Genome Sequencing Center for Infectious Disease"/>
            <person name="Wu L."/>
            <person name="Ma J."/>
        </authorList>
    </citation>
    <scope>NUCLEOTIDE SEQUENCE [LARGE SCALE GENOMIC DNA]</scope>
    <source>
        <strain evidence="2 3">JCM 4524</strain>
    </source>
</reference>